<accession>A0A397GB15</accession>
<reference evidence="1 2" key="1">
    <citation type="submission" date="2018-08" db="EMBL/GenBank/DDBJ databases">
        <title>Genome and evolution of the arbuscular mycorrhizal fungus Diversispora epigaea (formerly Glomus versiforme) and its bacterial endosymbionts.</title>
        <authorList>
            <person name="Sun X."/>
            <person name="Fei Z."/>
            <person name="Harrison M."/>
        </authorList>
    </citation>
    <scope>NUCLEOTIDE SEQUENCE [LARGE SCALE GENOMIC DNA]</scope>
    <source>
        <strain evidence="1 2">IT104</strain>
    </source>
</reference>
<dbReference type="AlphaFoldDB" id="A0A397GB15"/>
<proteinExistence type="predicted"/>
<evidence type="ECO:0000313" key="2">
    <source>
        <dbReference type="Proteomes" id="UP000266861"/>
    </source>
</evidence>
<dbReference type="EMBL" id="PQFF01000504">
    <property type="protein sequence ID" value="RHZ46798.1"/>
    <property type="molecule type" value="Genomic_DNA"/>
</dbReference>
<dbReference type="Proteomes" id="UP000266861">
    <property type="component" value="Unassembled WGS sequence"/>
</dbReference>
<sequence length="124" mass="14254">MFENYGALCQRNKSYYDISDAINLSEPFDYPEDKILESIIPTNNTSWTFQFSNPNNLFKDKVKRDHTNGFILSEDPIKVKPHAMCGITSPLINCPKDTSVTLKALKFEKEGKCYIKNANQVIWL</sequence>
<keyword evidence="2" id="KW-1185">Reference proteome</keyword>
<comment type="caution">
    <text evidence="1">The sequence shown here is derived from an EMBL/GenBank/DDBJ whole genome shotgun (WGS) entry which is preliminary data.</text>
</comment>
<organism evidence="1 2">
    <name type="scientific">Diversispora epigaea</name>
    <dbReference type="NCBI Taxonomy" id="1348612"/>
    <lineage>
        <taxon>Eukaryota</taxon>
        <taxon>Fungi</taxon>
        <taxon>Fungi incertae sedis</taxon>
        <taxon>Mucoromycota</taxon>
        <taxon>Glomeromycotina</taxon>
        <taxon>Glomeromycetes</taxon>
        <taxon>Diversisporales</taxon>
        <taxon>Diversisporaceae</taxon>
        <taxon>Diversispora</taxon>
    </lineage>
</organism>
<gene>
    <name evidence="1" type="ORF">Glove_606g32</name>
</gene>
<dbReference type="OrthoDB" id="2413631at2759"/>
<protein>
    <submittedName>
        <fullName evidence="1">Uncharacterized protein</fullName>
    </submittedName>
</protein>
<evidence type="ECO:0000313" key="1">
    <source>
        <dbReference type="EMBL" id="RHZ46798.1"/>
    </source>
</evidence>
<name>A0A397GB15_9GLOM</name>